<dbReference type="Gene3D" id="3.90.1530.10">
    <property type="entry name" value="Conserved hypothetical protein from pyrococcus furiosus pfu- 392566-001, ParB domain"/>
    <property type="match status" value="1"/>
</dbReference>
<organism evidence="1 2">
    <name type="scientific">Corynebacterium flavescens</name>
    <dbReference type="NCBI Taxonomy" id="28028"/>
    <lineage>
        <taxon>Bacteria</taxon>
        <taxon>Bacillati</taxon>
        <taxon>Actinomycetota</taxon>
        <taxon>Actinomycetes</taxon>
        <taxon>Mycobacteriales</taxon>
        <taxon>Corynebacteriaceae</taxon>
        <taxon>Corynebacterium</taxon>
    </lineage>
</organism>
<sequence length="506" mass="55867">MQQTDSGNIGHHETLPLAELNNYHRNPRRGDVAAIKGSIIANGVFRPVIVNRGTYTGKENQILAGNHTVKAIRELAEENPQDTRWQQVEVWMVDVDDDRSSRIVLADNRTADLGDYDEQVLAELLNDLGDDLDGTGYVENDLEELEELIEQQISAGDTQQENAVSEAEANATLSERFGVPPFTVINTTRGGWQARKKAWMAKGIASREGRAESLIYTDAVDLYSNWYEVKNAALKETPGLTDKQIKEKHAGELKPLKAGQGTSVFDPALAELLLTWFSTTGDEILDPWAGGSVRGIVSATLGREYVGHELRQEQVDANEVQWYDYQRRNSTGGLGATRWIVGDSRETLGEHDPATFDFIIGCPPYYDLETYSDDPNDLSNLSTEEFDAAMADTLAKADVALKQDRFAAFVVGPVRGKDGGLRDMKRCMINAAPAGWLYSNDMVLVNPVGTVRLRAARMFNGTRTMGRIHQDIVVFCKGDRKKATTRLGEVALADLGLDESDREAVG</sequence>
<evidence type="ECO:0000313" key="1">
    <source>
        <dbReference type="EMBL" id="GEB97761.1"/>
    </source>
</evidence>
<dbReference type="Gene3D" id="3.40.50.150">
    <property type="entry name" value="Vaccinia Virus protein VP39"/>
    <property type="match status" value="2"/>
</dbReference>
<reference evidence="1 2" key="1">
    <citation type="submission" date="2019-06" db="EMBL/GenBank/DDBJ databases">
        <title>Whole genome shotgun sequence of Corynebacterium flavescens NBRC 14136.</title>
        <authorList>
            <person name="Hosoyama A."/>
            <person name="Uohara A."/>
            <person name="Ohji S."/>
            <person name="Ichikawa N."/>
        </authorList>
    </citation>
    <scope>NUCLEOTIDE SEQUENCE [LARGE SCALE GENOMIC DNA]</scope>
    <source>
        <strain evidence="1 2">NBRC 14136</strain>
    </source>
</reference>
<dbReference type="RefSeq" id="WP_075730319.1">
    <property type="nucleotide sequence ID" value="NZ_BJNB01000016.1"/>
</dbReference>
<dbReference type="SUPFAM" id="SSF110849">
    <property type="entry name" value="ParB/Sulfiredoxin"/>
    <property type="match status" value="1"/>
</dbReference>
<dbReference type="Proteomes" id="UP000315353">
    <property type="component" value="Unassembled WGS sequence"/>
</dbReference>
<evidence type="ECO:0000313" key="2">
    <source>
        <dbReference type="Proteomes" id="UP000315353"/>
    </source>
</evidence>
<dbReference type="InterPro" id="IPR036086">
    <property type="entry name" value="ParB/Sulfiredoxin_sf"/>
</dbReference>
<gene>
    <name evidence="1" type="ORF">CFL01nite_12560</name>
</gene>
<dbReference type="InterPro" id="IPR029063">
    <property type="entry name" value="SAM-dependent_MTases_sf"/>
</dbReference>
<dbReference type="SUPFAM" id="SSF53335">
    <property type="entry name" value="S-adenosyl-L-methionine-dependent methyltransferases"/>
    <property type="match status" value="2"/>
</dbReference>
<accession>A0AB73B7Z3</accession>
<dbReference type="AlphaFoldDB" id="A0AB73B7Z3"/>
<proteinExistence type="predicted"/>
<dbReference type="EMBL" id="BJNB01000016">
    <property type="protein sequence ID" value="GEB97761.1"/>
    <property type="molecule type" value="Genomic_DNA"/>
</dbReference>
<protein>
    <submittedName>
        <fullName evidence="1">Uncharacterized protein</fullName>
    </submittedName>
</protein>
<comment type="caution">
    <text evidence="1">The sequence shown here is derived from an EMBL/GenBank/DDBJ whole genome shotgun (WGS) entry which is preliminary data.</text>
</comment>
<name>A0AB73B7Z3_CORFL</name>
<dbReference type="GeneID" id="82880937"/>